<dbReference type="InterPro" id="IPR008927">
    <property type="entry name" value="6-PGluconate_DH-like_C_sf"/>
</dbReference>
<evidence type="ECO:0000256" key="3">
    <source>
        <dbReference type="ARBA" id="ARBA00016219"/>
    </source>
</evidence>
<dbReference type="PRINTS" id="PR00084">
    <property type="entry name" value="MTLDHDRGNASE"/>
</dbReference>
<reference evidence="10 11" key="1">
    <citation type="submission" date="2016-10" db="EMBL/GenBank/DDBJ databases">
        <title>Draft genome sequences of four alkaliphilic bacteria belonging to the Anaerobacillus genus.</title>
        <authorList>
            <person name="Bassil N.M."/>
            <person name="Lloyd J.R."/>
        </authorList>
    </citation>
    <scope>NUCLEOTIDE SEQUENCE [LARGE SCALE GENOMIC DNA]</scope>
    <source>
        <strain evidence="10 11">DSM 18345</strain>
    </source>
</reference>
<evidence type="ECO:0000256" key="7">
    <source>
        <dbReference type="HAMAP-Rule" id="MF_00196"/>
    </source>
</evidence>
<dbReference type="InterPro" id="IPR036291">
    <property type="entry name" value="NAD(P)-bd_dom_sf"/>
</dbReference>
<evidence type="ECO:0000313" key="11">
    <source>
        <dbReference type="Proteomes" id="UP000179524"/>
    </source>
</evidence>
<dbReference type="InterPro" id="IPR023028">
    <property type="entry name" value="Mannitol_1_phos_5_DH"/>
</dbReference>
<protein>
    <recommendedName>
        <fullName evidence="3 7">Mannitol-1-phosphate 5-dehydrogenase</fullName>
        <ecNumber evidence="2 7">1.1.1.17</ecNumber>
    </recommendedName>
</protein>
<organism evidence="10 11">
    <name type="scientific">Anaerobacillus alkalilacustris</name>
    <dbReference type="NCBI Taxonomy" id="393763"/>
    <lineage>
        <taxon>Bacteria</taxon>
        <taxon>Bacillati</taxon>
        <taxon>Bacillota</taxon>
        <taxon>Bacilli</taxon>
        <taxon>Bacillales</taxon>
        <taxon>Bacillaceae</taxon>
        <taxon>Anaerobacillus</taxon>
    </lineage>
</organism>
<dbReference type="NCBIfam" id="NF002646">
    <property type="entry name" value="PRK02318.1-2"/>
    <property type="match status" value="1"/>
</dbReference>
<dbReference type="NCBIfam" id="NF002649">
    <property type="entry name" value="PRK02318.2-1"/>
    <property type="match status" value="1"/>
</dbReference>
<keyword evidence="11" id="KW-1185">Reference proteome</keyword>
<evidence type="ECO:0000256" key="2">
    <source>
        <dbReference type="ARBA" id="ARBA00012939"/>
    </source>
</evidence>
<dbReference type="EMBL" id="MLQR01000033">
    <property type="protein sequence ID" value="OIJ12073.1"/>
    <property type="molecule type" value="Genomic_DNA"/>
</dbReference>
<keyword evidence="4 7" id="KW-0560">Oxidoreductase</keyword>
<comment type="catalytic activity">
    <reaction evidence="6 7">
        <text>D-mannitol 1-phosphate + NAD(+) = beta-D-fructose 6-phosphate + NADH + H(+)</text>
        <dbReference type="Rhea" id="RHEA:19661"/>
        <dbReference type="ChEBI" id="CHEBI:15378"/>
        <dbReference type="ChEBI" id="CHEBI:57540"/>
        <dbReference type="ChEBI" id="CHEBI:57634"/>
        <dbReference type="ChEBI" id="CHEBI:57945"/>
        <dbReference type="ChEBI" id="CHEBI:61381"/>
        <dbReference type="EC" id="1.1.1.17"/>
    </reaction>
</comment>
<dbReference type="PANTHER" id="PTHR30524:SF0">
    <property type="entry name" value="ALTRONATE OXIDOREDUCTASE-RELATED"/>
    <property type="match status" value="1"/>
</dbReference>
<evidence type="ECO:0000313" key="10">
    <source>
        <dbReference type="EMBL" id="OIJ12073.1"/>
    </source>
</evidence>
<dbReference type="Pfam" id="PF08125">
    <property type="entry name" value="Mannitol_dh_C"/>
    <property type="match status" value="1"/>
</dbReference>
<evidence type="ECO:0000256" key="6">
    <source>
        <dbReference type="ARBA" id="ARBA00048615"/>
    </source>
</evidence>
<dbReference type="EC" id="1.1.1.17" evidence="2 7"/>
<dbReference type="HAMAP" id="MF_00196">
    <property type="entry name" value="Mannitol_dehydrog"/>
    <property type="match status" value="1"/>
</dbReference>
<dbReference type="InterPro" id="IPR013118">
    <property type="entry name" value="Mannitol_DH_C"/>
</dbReference>
<comment type="caution">
    <text evidence="10">The sequence shown here is derived from an EMBL/GenBank/DDBJ whole genome shotgun (WGS) entry which is preliminary data.</text>
</comment>
<feature type="domain" description="Mannitol dehydrogenase N-terminal" evidence="8">
    <location>
        <begin position="3"/>
        <end position="196"/>
    </location>
</feature>
<evidence type="ECO:0000259" key="8">
    <source>
        <dbReference type="Pfam" id="PF01232"/>
    </source>
</evidence>
<dbReference type="Pfam" id="PF01232">
    <property type="entry name" value="Mannitol_dh"/>
    <property type="match status" value="1"/>
</dbReference>
<dbReference type="SUPFAM" id="SSF51735">
    <property type="entry name" value="NAD(P)-binding Rossmann-fold domains"/>
    <property type="match status" value="1"/>
</dbReference>
<evidence type="ECO:0000256" key="4">
    <source>
        <dbReference type="ARBA" id="ARBA00023002"/>
    </source>
</evidence>
<keyword evidence="5 7" id="KW-0520">NAD</keyword>
<proteinExistence type="inferred from homology"/>
<dbReference type="PANTHER" id="PTHR30524">
    <property type="entry name" value="MANNITOL-1-PHOSPHATE 5-DEHYDROGENASE"/>
    <property type="match status" value="1"/>
</dbReference>
<dbReference type="Gene3D" id="3.40.50.720">
    <property type="entry name" value="NAD(P)-binding Rossmann-like Domain"/>
    <property type="match status" value="1"/>
</dbReference>
<sequence>MLALHFGAGNIGRGFIGSLLYQSGYKTCFVDVNKEIVDLINDRKEYRIVLAEKSREELIVKDVEAINSQLDPEKVIEAIVHADLVTTAVGPSILPLISGLIAEGLKKRLTKNRKSLNIIACENMVGGSTFLEEKVYEKISEEEKEAFKQNFAFPNAAVDRIVPNQSNEDKLMVMVEPFFEWVVDETQMIGERPEITGITYVKGLNPYIERKLFTMNTGHTTAAYLGYYSGIDTIIETMKIAAIRDLVENTINETGELLIKKYQFDREVHSNYIKKIMERFSNPFIIDEVTRVGRSPLRKLGPNDRFLSPAKQFIEIVGEDPIFLAKGIAATLLYDHADDEEAMELQATIKQEGIEAAIEKYTKLRKDSPLVSLIVKQYYTLKDNKY</sequence>
<dbReference type="NCBIfam" id="NF002652">
    <property type="entry name" value="PRK02318.2-5"/>
    <property type="match status" value="1"/>
</dbReference>
<gene>
    <name evidence="7" type="primary">mtlD</name>
    <name evidence="10" type="ORF">BKP37_14420</name>
</gene>
<dbReference type="OrthoDB" id="271711at2"/>
<evidence type="ECO:0000256" key="1">
    <source>
        <dbReference type="ARBA" id="ARBA00006541"/>
    </source>
</evidence>
<dbReference type="RefSeq" id="WP_071310317.1">
    <property type="nucleotide sequence ID" value="NZ_MLQR01000033.1"/>
</dbReference>
<dbReference type="SUPFAM" id="SSF48179">
    <property type="entry name" value="6-phosphogluconate dehydrogenase C-terminal domain-like"/>
    <property type="match status" value="1"/>
</dbReference>
<evidence type="ECO:0000259" key="9">
    <source>
        <dbReference type="Pfam" id="PF08125"/>
    </source>
</evidence>
<dbReference type="Proteomes" id="UP000179524">
    <property type="component" value="Unassembled WGS sequence"/>
</dbReference>
<feature type="domain" description="Mannitol dehydrogenase C-terminal" evidence="9">
    <location>
        <begin position="204"/>
        <end position="381"/>
    </location>
</feature>
<dbReference type="GO" id="GO:0008926">
    <property type="term" value="F:mannitol-1-phosphate 5-dehydrogenase activity"/>
    <property type="evidence" value="ECO:0007669"/>
    <property type="project" value="UniProtKB-UniRule"/>
</dbReference>
<dbReference type="GO" id="GO:0005829">
    <property type="term" value="C:cytosol"/>
    <property type="evidence" value="ECO:0007669"/>
    <property type="project" value="TreeGrafter"/>
</dbReference>
<dbReference type="Gene3D" id="1.10.1040.10">
    <property type="entry name" value="N-(1-d-carboxylethyl)-l-norvaline Dehydrogenase, domain 2"/>
    <property type="match status" value="1"/>
</dbReference>
<dbReference type="InterPro" id="IPR013328">
    <property type="entry name" value="6PGD_dom2"/>
</dbReference>
<dbReference type="InterPro" id="IPR000669">
    <property type="entry name" value="Mannitol_DH"/>
</dbReference>
<evidence type="ECO:0000256" key="5">
    <source>
        <dbReference type="ARBA" id="ARBA00023027"/>
    </source>
</evidence>
<feature type="binding site" evidence="7">
    <location>
        <begin position="3"/>
        <end position="14"/>
    </location>
    <ligand>
        <name>NAD(+)</name>
        <dbReference type="ChEBI" id="CHEBI:57540"/>
    </ligand>
</feature>
<comment type="similarity">
    <text evidence="1 7">Belongs to the mannitol dehydrogenase family.</text>
</comment>
<dbReference type="NCBIfam" id="NF002647">
    <property type="entry name" value="PRK02318.1-3"/>
    <property type="match status" value="1"/>
</dbReference>
<dbReference type="AlphaFoldDB" id="A0A1S2LIY7"/>
<name>A0A1S2LIY7_9BACI</name>
<dbReference type="InterPro" id="IPR013131">
    <property type="entry name" value="Mannitol_DH_N"/>
</dbReference>
<accession>A0A1S2LIY7</accession>
<dbReference type="GO" id="GO:0019592">
    <property type="term" value="P:mannitol catabolic process"/>
    <property type="evidence" value="ECO:0007669"/>
    <property type="project" value="TreeGrafter"/>
</dbReference>